<keyword evidence="7" id="KW-1185">Reference proteome</keyword>
<dbReference type="Proteomes" id="UP000306416">
    <property type="component" value="Unassembled WGS sequence"/>
</dbReference>
<dbReference type="AlphaFoldDB" id="A0A4S1CGI4"/>
<comment type="caution">
    <text evidence="6">The sequence shown here is derived from an EMBL/GenBank/DDBJ whole genome shotgun (WGS) entry which is preliminary data.</text>
</comment>
<reference evidence="6 7" key="1">
    <citation type="submission" date="2019-04" db="EMBL/GenBank/DDBJ databases">
        <title>Geobacter oryzae sp. nov., ferric-reducing bacteria isolated from paddy soil.</title>
        <authorList>
            <person name="Xu Z."/>
            <person name="Masuda Y."/>
            <person name="Itoh H."/>
            <person name="Senoo K."/>
        </authorList>
    </citation>
    <scope>NUCLEOTIDE SEQUENCE [LARGE SCALE GENOMIC DNA]</scope>
    <source>
        <strain evidence="6 7">Red111</strain>
    </source>
</reference>
<dbReference type="RefSeq" id="WP_135870141.1">
    <property type="nucleotide sequence ID" value="NZ_SRSC01000002.1"/>
</dbReference>
<dbReference type="GO" id="GO:0000049">
    <property type="term" value="F:tRNA binding"/>
    <property type="evidence" value="ECO:0007669"/>
    <property type="project" value="TreeGrafter"/>
</dbReference>
<organism evidence="6 7">
    <name type="scientific">Geomonas terrae</name>
    <dbReference type="NCBI Taxonomy" id="2562681"/>
    <lineage>
        <taxon>Bacteria</taxon>
        <taxon>Pseudomonadati</taxon>
        <taxon>Thermodesulfobacteriota</taxon>
        <taxon>Desulfuromonadia</taxon>
        <taxon>Geobacterales</taxon>
        <taxon>Geobacteraceae</taxon>
        <taxon>Geomonas</taxon>
    </lineage>
</organism>
<dbReference type="InterPro" id="IPR004525">
    <property type="entry name" value="EpmA"/>
</dbReference>
<keyword evidence="2" id="KW-0436">Ligase</keyword>
<dbReference type="PANTHER" id="PTHR42918">
    <property type="entry name" value="LYSYL-TRNA SYNTHETASE"/>
    <property type="match status" value="1"/>
</dbReference>
<keyword evidence="3" id="KW-0547">Nucleotide-binding</keyword>
<dbReference type="PROSITE" id="PS50862">
    <property type="entry name" value="AA_TRNA_LIGASE_II"/>
    <property type="match status" value="1"/>
</dbReference>
<dbReference type="InterPro" id="IPR045864">
    <property type="entry name" value="aa-tRNA-synth_II/BPL/LPL"/>
</dbReference>
<dbReference type="Pfam" id="PF00152">
    <property type="entry name" value="tRNA-synt_2"/>
    <property type="match status" value="1"/>
</dbReference>
<sequence>MPGSWPLARRSQALAQRGAIFNRIRMFFHEKGYLEVETPFRIPAPAPEAQIDAIPSDGWFLQTSPELCMKRLLAAGYPHIFQICRCWRDGERGSRHLSEFTMLEWYRAQADYQVLMAETEELVRAAAGSESIDYRGHKVDLSLPWERITVRDAFLRHTDTTAEAALADGSFDELMVERIEPHLGLTRPTFIYDYPASCSALARLKASDPTVAERFELYIGGLEIANAFSELIDPVEQRARFEAEAAERAAQGKLTYPMPEKFLAALSGMPEAAGIALGLDRLVMVLLNADCIDDVVAFTTEEL</sequence>
<dbReference type="PANTHER" id="PTHR42918:SF6">
    <property type="entry name" value="ELONGATION FACTOR P--(R)-BETA-LYSINE LIGASE"/>
    <property type="match status" value="1"/>
</dbReference>
<evidence type="ECO:0000256" key="4">
    <source>
        <dbReference type="ARBA" id="ARBA00022840"/>
    </source>
</evidence>
<dbReference type="GO" id="GO:0005829">
    <property type="term" value="C:cytosol"/>
    <property type="evidence" value="ECO:0007669"/>
    <property type="project" value="TreeGrafter"/>
</dbReference>
<evidence type="ECO:0000313" key="6">
    <source>
        <dbReference type="EMBL" id="TGU72667.1"/>
    </source>
</evidence>
<dbReference type="SUPFAM" id="SSF55681">
    <property type="entry name" value="Class II aaRS and biotin synthetases"/>
    <property type="match status" value="1"/>
</dbReference>
<dbReference type="GO" id="GO:0004824">
    <property type="term" value="F:lysine-tRNA ligase activity"/>
    <property type="evidence" value="ECO:0007669"/>
    <property type="project" value="InterPro"/>
</dbReference>
<evidence type="ECO:0000256" key="2">
    <source>
        <dbReference type="ARBA" id="ARBA00022598"/>
    </source>
</evidence>
<dbReference type="EMBL" id="SRSC01000002">
    <property type="protein sequence ID" value="TGU72667.1"/>
    <property type="molecule type" value="Genomic_DNA"/>
</dbReference>
<keyword evidence="4" id="KW-0067">ATP-binding</keyword>
<dbReference type="NCBIfam" id="TIGR00462">
    <property type="entry name" value="genX"/>
    <property type="match status" value="1"/>
</dbReference>
<evidence type="ECO:0000256" key="3">
    <source>
        <dbReference type="ARBA" id="ARBA00022741"/>
    </source>
</evidence>
<evidence type="ECO:0000313" key="7">
    <source>
        <dbReference type="Proteomes" id="UP000306416"/>
    </source>
</evidence>
<dbReference type="InterPro" id="IPR004364">
    <property type="entry name" value="Aa-tRNA-synt_II"/>
</dbReference>
<comment type="subunit">
    <text evidence="1">Homodimer.</text>
</comment>
<proteinExistence type="predicted"/>
<accession>A0A4S1CGI4</accession>
<gene>
    <name evidence="6" type="primary">genX</name>
    <name evidence="6" type="ORF">E4633_10230</name>
</gene>
<evidence type="ECO:0000256" key="1">
    <source>
        <dbReference type="ARBA" id="ARBA00011738"/>
    </source>
</evidence>
<dbReference type="InterPro" id="IPR006195">
    <property type="entry name" value="aa-tRNA-synth_II"/>
</dbReference>
<dbReference type="GO" id="GO:0005524">
    <property type="term" value="F:ATP binding"/>
    <property type="evidence" value="ECO:0007669"/>
    <property type="project" value="UniProtKB-KW"/>
</dbReference>
<dbReference type="Gene3D" id="3.30.930.10">
    <property type="entry name" value="Bira Bifunctional Protein, Domain 2"/>
    <property type="match status" value="1"/>
</dbReference>
<evidence type="ECO:0000259" key="5">
    <source>
        <dbReference type="PROSITE" id="PS50862"/>
    </source>
</evidence>
<protein>
    <submittedName>
        <fullName evidence="6">EF-P lysine aminoacylase GenX</fullName>
    </submittedName>
</protein>
<dbReference type="GO" id="GO:0006430">
    <property type="term" value="P:lysyl-tRNA aminoacylation"/>
    <property type="evidence" value="ECO:0007669"/>
    <property type="project" value="InterPro"/>
</dbReference>
<name>A0A4S1CGI4_9BACT</name>
<feature type="domain" description="Aminoacyl-transfer RNA synthetases class-II family profile" evidence="5">
    <location>
        <begin position="20"/>
        <end position="300"/>
    </location>
</feature>
<dbReference type="FunFam" id="3.30.930.10:FF:000017">
    <property type="entry name" value="Elongation factor P--(R)-beta-lysine ligase"/>
    <property type="match status" value="1"/>
</dbReference>